<dbReference type="Proteomes" id="UP000736328">
    <property type="component" value="Unassembled WGS sequence"/>
</dbReference>
<dbReference type="InterPro" id="IPR003018">
    <property type="entry name" value="GAF"/>
</dbReference>
<accession>A0A933MK13</accession>
<proteinExistence type="predicted"/>
<feature type="domain" description="GAF" evidence="1">
    <location>
        <begin position="62"/>
        <end position="182"/>
    </location>
</feature>
<comment type="caution">
    <text evidence="2">The sequence shown here is derived from an EMBL/GenBank/DDBJ whole genome shotgun (WGS) entry which is preliminary data.</text>
</comment>
<protein>
    <submittedName>
        <fullName evidence="2">GAF domain-containing protein</fullName>
    </submittedName>
</protein>
<sequence>MVKNQRGQAVAIITTSEELTAKKQAQAFMAALYKISDKAAVAVDLKNLCADLHNIIGGLIYARNFYLAMYDQESDQLSFTYFVDEFSAAPGPQKLKKGLIRQVLETGQAMFATQETYSQMLRQGGFEEMDTPFVNWLGVPLKKDGRVFGVMVINSYTEEISFGETEKELLVFAAQQMVNAMDKIVIRKRI</sequence>
<dbReference type="EMBL" id="JACQXR010000039">
    <property type="protein sequence ID" value="MBI4726260.1"/>
    <property type="molecule type" value="Genomic_DNA"/>
</dbReference>
<dbReference type="Gene3D" id="3.30.450.40">
    <property type="match status" value="1"/>
</dbReference>
<dbReference type="InterPro" id="IPR029016">
    <property type="entry name" value="GAF-like_dom_sf"/>
</dbReference>
<evidence type="ECO:0000313" key="3">
    <source>
        <dbReference type="Proteomes" id="UP000736328"/>
    </source>
</evidence>
<reference evidence="2" key="1">
    <citation type="submission" date="2020-07" db="EMBL/GenBank/DDBJ databases">
        <title>Huge and variable diversity of episymbiotic CPR bacteria and DPANN archaea in groundwater ecosystems.</title>
        <authorList>
            <person name="He C.Y."/>
            <person name="Keren R."/>
            <person name="Whittaker M."/>
            <person name="Farag I.F."/>
            <person name="Doudna J."/>
            <person name="Cate J.H.D."/>
            <person name="Banfield J.F."/>
        </authorList>
    </citation>
    <scope>NUCLEOTIDE SEQUENCE</scope>
    <source>
        <strain evidence="2">NC_groundwater_1520_Pr4_B-0.1um_53_5</strain>
    </source>
</reference>
<name>A0A933MK13_UNCT6</name>
<dbReference type="SUPFAM" id="SSF55781">
    <property type="entry name" value="GAF domain-like"/>
    <property type="match status" value="1"/>
</dbReference>
<dbReference type="Pfam" id="PF13185">
    <property type="entry name" value="GAF_2"/>
    <property type="match status" value="1"/>
</dbReference>
<dbReference type="AlphaFoldDB" id="A0A933MK13"/>
<evidence type="ECO:0000259" key="1">
    <source>
        <dbReference type="Pfam" id="PF13185"/>
    </source>
</evidence>
<evidence type="ECO:0000313" key="2">
    <source>
        <dbReference type="EMBL" id="MBI4726260.1"/>
    </source>
</evidence>
<gene>
    <name evidence="2" type="ORF">HY768_03375</name>
</gene>
<organism evidence="2 3">
    <name type="scientific">candidate division TA06 bacterium</name>
    <dbReference type="NCBI Taxonomy" id="2250710"/>
    <lineage>
        <taxon>Bacteria</taxon>
        <taxon>Bacteria division TA06</taxon>
    </lineage>
</organism>